<dbReference type="EMBL" id="BAABGL010000015">
    <property type="protein sequence ID" value="GAA4392676.1"/>
    <property type="molecule type" value="Genomic_DNA"/>
</dbReference>
<comment type="caution">
    <text evidence="4">The sequence shown here is derived from an EMBL/GenBank/DDBJ whole genome shotgun (WGS) entry which is preliminary data.</text>
</comment>
<evidence type="ECO:0000256" key="2">
    <source>
        <dbReference type="SAM" id="Phobius"/>
    </source>
</evidence>
<keyword evidence="2" id="KW-1133">Transmembrane helix</keyword>
<accession>A0ABP8JL70</accession>
<keyword evidence="2" id="KW-0472">Membrane</keyword>
<feature type="compositionally biased region" description="Basic and acidic residues" evidence="1">
    <location>
        <begin position="8"/>
        <end position="20"/>
    </location>
</feature>
<evidence type="ECO:0000313" key="4">
    <source>
        <dbReference type="EMBL" id="GAA4392676.1"/>
    </source>
</evidence>
<evidence type="ECO:0000259" key="3">
    <source>
        <dbReference type="Pfam" id="PF07331"/>
    </source>
</evidence>
<feature type="domain" description="DUF1468" evidence="3">
    <location>
        <begin position="28"/>
        <end position="187"/>
    </location>
</feature>
<dbReference type="RefSeq" id="WP_295686530.1">
    <property type="nucleotide sequence ID" value="NZ_BAABGL010000015.1"/>
</dbReference>
<organism evidence="4 5">
    <name type="scientific">Brevibacterium pityocampae</name>
    <dbReference type="NCBI Taxonomy" id="506594"/>
    <lineage>
        <taxon>Bacteria</taxon>
        <taxon>Bacillati</taxon>
        <taxon>Actinomycetota</taxon>
        <taxon>Actinomycetes</taxon>
        <taxon>Micrococcales</taxon>
        <taxon>Brevibacteriaceae</taxon>
        <taxon>Brevibacterium</taxon>
    </lineage>
</organism>
<dbReference type="InterPro" id="IPR009936">
    <property type="entry name" value="DUF1468"/>
</dbReference>
<feature type="region of interest" description="Disordered" evidence="1">
    <location>
        <begin position="1"/>
        <end position="20"/>
    </location>
</feature>
<gene>
    <name evidence="4" type="ORF">GCM10023167_21110</name>
</gene>
<name>A0ABP8JL70_9MICO</name>
<protein>
    <recommendedName>
        <fullName evidence="3">DUF1468 domain-containing protein</fullName>
    </recommendedName>
</protein>
<feature type="transmembrane region" description="Helical" evidence="2">
    <location>
        <begin position="58"/>
        <end position="78"/>
    </location>
</feature>
<dbReference type="Pfam" id="PF07331">
    <property type="entry name" value="TctB"/>
    <property type="match status" value="1"/>
</dbReference>
<proteinExistence type="predicted"/>
<feature type="transmembrane region" description="Helical" evidence="2">
    <location>
        <begin position="125"/>
        <end position="148"/>
    </location>
</feature>
<reference evidence="5" key="1">
    <citation type="journal article" date="2019" name="Int. J. Syst. Evol. Microbiol.">
        <title>The Global Catalogue of Microorganisms (GCM) 10K type strain sequencing project: providing services to taxonomists for standard genome sequencing and annotation.</title>
        <authorList>
            <consortium name="The Broad Institute Genomics Platform"/>
            <consortium name="The Broad Institute Genome Sequencing Center for Infectious Disease"/>
            <person name="Wu L."/>
            <person name="Ma J."/>
        </authorList>
    </citation>
    <scope>NUCLEOTIDE SEQUENCE [LARGE SCALE GENOMIC DNA]</scope>
    <source>
        <strain evidence="5">JCM 17808</strain>
    </source>
</reference>
<feature type="transmembrane region" description="Helical" evidence="2">
    <location>
        <begin position="26"/>
        <end position="46"/>
    </location>
</feature>
<evidence type="ECO:0000256" key="1">
    <source>
        <dbReference type="SAM" id="MobiDB-lite"/>
    </source>
</evidence>
<sequence length="192" mass="20797">MTAAHGSTPDRGRERRAPRRIERSDLGAGIVVAVVGLGFFLETLRIKRTGDVVGPETLPAIVGIGLMILGALLAVSAFRKHRATPDELMERSLAGSAGPAAVDTEADDRPAAQPAPVSTRVLLNFAVFFGYLFIFIPVGFLLSTAVFLFAMTCLYNRRRWLRNLIFSVVFSTVIYFAFKNGLGVYLPPGILG</sequence>
<dbReference type="Proteomes" id="UP001500642">
    <property type="component" value="Unassembled WGS sequence"/>
</dbReference>
<evidence type="ECO:0000313" key="5">
    <source>
        <dbReference type="Proteomes" id="UP001500642"/>
    </source>
</evidence>
<feature type="transmembrane region" description="Helical" evidence="2">
    <location>
        <begin position="160"/>
        <end position="178"/>
    </location>
</feature>
<keyword evidence="2" id="KW-0812">Transmembrane</keyword>
<keyword evidence="5" id="KW-1185">Reference proteome</keyword>